<organism evidence="1 2">
    <name type="scientific">Coniosporium uncinatum</name>
    <dbReference type="NCBI Taxonomy" id="93489"/>
    <lineage>
        <taxon>Eukaryota</taxon>
        <taxon>Fungi</taxon>
        <taxon>Dikarya</taxon>
        <taxon>Ascomycota</taxon>
        <taxon>Pezizomycotina</taxon>
        <taxon>Dothideomycetes</taxon>
        <taxon>Dothideomycetes incertae sedis</taxon>
        <taxon>Coniosporium</taxon>
    </lineage>
</organism>
<protein>
    <submittedName>
        <fullName evidence="1">Uncharacterized protein</fullName>
    </submittedName>
</protein>
<accession>A0ACC3D5U3</accession>
<sequence length="561" mass="62811">MDIANVYVPLEVLTQILSHLASDGDPSALYTARLTCKVLNQAASPFLYTRAWISFDRSDLDELVRISHNDTQRRHVRELWFDATRYLRAWCDEDNFKSIFDGVPVEHIATISGEDEEEEGGEEEGSAVKASLRVRRQNAIHRGWQKYCKRYEESLTFLASCNSMGDAFLRQYFPEEHCQTSQAFPNQNPTPYEPPSEALQALLDAVDRFPNLDTLVLTDTRWIHSPRYRQLPTPNSNSSSSPERQMQLSYNLTTCPLTSLPTLNLAPSPWPSNSLTSTPELTSWPLAEPHWTLVYLALLLPLRQHTPTRKIHTYRIPSPTGYPVWAFSPTRRTESWLSLWLSLPNQLSSAVLNGKFFITLAATALDVNGLDPPVFPRPIPHPGGAGNFLSSYTRPWEVSTCLEHIELTSRGAASVADLSAHMLHRNLKSIVLRNLICCDQSLLMFLSRQRAKLRRLEVVDVVLRYGLAGEENRDFAGFLRAVGGIGLGLEGARVRLGMREVGEGKGKAGVDVEIRGKGEVERFMRDGGVLDAETAAATGGEVEEPLRGVLDMSLDEERSLL</sequence>
<keyword evidence="2" id="KW-1185">Reference proteome</keyword>
<dbReference type="EMBL" id="JAWDJW010007431">
    <property type="protein sequence ID" value="KAK3062172.1"/>
    <property type="molecule type" value="Genomic_DNA"/>
</dbReference>
<evidence type="ECO:0000313" key="2">
    <source>
        <dbReference type="Proteomes" id="UP001186974"/>
    </source>
</evidence>
<dbReference type="Proteomes" id="UP001186974">
    <property type="component" value="Unassembled WGS sequence"/>
</dbReference>
<evidence type="ECO:0000313" key="1">
    <source>
        <dbReference type="EMBL" id="KAK3062172.1"/>
    </source>
</evidence>
<comment type="caution">
    <text evidence="1">The sequence shown here is derived from an EMBL/GenBank/DDBJ whole genome shotgun (WGS) entry which is preliminary data.</text>
</comment>
<name>A0ACC3D5U3_9PEZI</name>
<proteinExistence type="predicted"/>
<reference evidence="1" key="1">
    <citation type="submission" date="2024-09" db="EMBL/GenBank/DDBJ databases">
        <title>Black Yeasts Isolated from many extreme environments.</title>
        <authorList>
            <person name="Coleine C."/>
            <person name="Stajich J.E."/>
            <person name="Selbmann L."/>
        </authorList>
    </citation>
    <scope>NUCLEOTIDE SEQUENCE</scope>
    <source>
        <strain evidence="1">CCFEE 5737</strain>
    </source>
</reference>
<gene>
    <name evidence="1" type="ORF">LTS18_004672</name>
</gene>